<keyword evidence="3 10" id="KW-0813">Transport</keyword>
<dbReference type="InterPro" id="IPR036228">
    <property type="entry name" value="ATP_synth_F0_dsu_sf_mt"/>
</dbReference>
<evidence type="ECO:0000256" key="4">
    <source>
        <dbReference type="ARBA" id="ARBA00022547"/>
    </source>
</evidence>
<evidence type="ECO:0000256" key="11">
    <source>
        <dbReference type="SAM" id="Coils"/>
    </source>
</evidence>
<name>A0ABM1I715_POLDO</name>
<dbReference type="SUPFAM" id="SSF161065">
    <property type="entry name" value="ATP synthase D chain-like"/>
    <property type="match status" value="1"/>
</dbReference>
<proteinExistence type="inferred from homology"/>
<evidence type="ECO:0000256" key="9">
    <source>
        <dbReference type="ARBA" id="ARBA00023136"/>
    </source>
</evidence>
<evidence type="ECO:0000256" key="8">
    <source>
        <dbReference type="ARBA" id="ARBA00023128"/>
    </source>
</evidence>
<accession>A0ABM1I715</accession>
<organism evidence="12 13">
    <name type="scientific">Polistes dominula</name>
    <name type="common">European paper wasp</name>
    <name type="synonym">Vespa dominula</name>
    <dbReference type="NCBI Taxonomy" id="743375"/>
    <lineage>
        <taxon>Eukaryota</taxon>
        <taxon>Metazoa</taxon>
        <taxon>Ecdysozoa</taxon>
        <taxon>Arthropoda</taxon>
        <taxon>Hexapoda</taxon>
        <taxon>Insecta</taxon>
        <taxon>Pterygota</taxon>
        <taxon>Neoptera</taxon>
        <taxon>Endopterygota</taxon>
        <taxon>Hymenoptera</taxon>
        <taxon>Apocrita</taxon>
        <taxon>Aculeata</taxon>
        <taxon>Vespoidea</taxon>
        <taxon>Vespidae</taxon>
        <taxon>Polistinae</taxon>
        <taxon>Polistini</taxon>
        <taxon>Polistes</taxon>
    </lineage>
</organism>
<keyword evidence="9 10" id="KW-0472">Membrane</keyword>
<dbReference type="PIRSF" id="PIRSF005514">
    <property type="entry name" value="ATPase_F0_D_mt"/>
    <property type="match status" value="1"/>
</dbReference>
<dbReference type="RefSeq" id="XP_015176002.1">
    <property type="nucleotide sequence ID" value="XM_015320516.1"/>
</dbReference>
<keyword evidence="4" id="KW-0138">CF(0)</keyword>
<dbReference type="PANTHER" id="PTHR12700">
    <property type="entry name" value="ATP SYNTHASE SUBUNIT D, MITOCHONDRIAL"/>
    <property type="match status" value="1"/>
</dbReference>
<keyword evidence="12" id="KW-1185">Reference proteome</keyword>
<evidence type="ECO:0000256" key="1">
    <source>
        <dbReference type="ARBA" id="ARBA00004273"/>
    </source>
</evidence>
<protein>
    <recommendedName>
        <fullName evidence="10">ATP synthase subunit d, mitochondrial</fullName>
    </recommendedName>
</protein>
<comment type="similarity">
    <text evidence="2 10">Belongs to the ATPase d subunit family.</text>
</comment>
<evidence type="ECO:0000313" key="13">
    <source>
        <dbReference type="RefSeq" id="XP_015176002.1"/>
    </source>
</evidence>
<evidence type="ECO:0000256" key="3">
    <source>
        <dbReference type="ARBA" id="ARBA00022448"/>
    </source>
</evidence>
<reference evidence="13" key="1">
    <citation type="submission" date="2025-08" db="UniProtKB">
        <authorList>
            <consortium name="RefSeq"/>
        </authorList>
    </citation>
    <scope>IDENTIFICATION</scope>
    <source>
        <tissue evidence="13">Whole body</tissue>
    </source>
</reference>
<gene>
    <name evidence="13" type="primary">LOC107066165</name>
</gene>
<keyword evidence="7 10" id="KW-0406">Ion transport</keyword>
<feature type="coiled-coil region" evidence="11">
    <location>
        <begin position="96"/>
        <end position="123"/>
    </location>
</feature>
<keyword evidence="5 10" id="KW-0375">Hydrogen ion transport</keyword>
<evidence type="ECO:0000256" key="2">
    <source>
        <dbReference type="ARBA" id="ARBA00006842"/>
    </source>
</evidence>
<evidence type="ECO:0000313" key="12">
    <source>
        <dbReference type="Proteomes" id="UP000694924"/>
    </source>
</evidence>
<sequence length="174" mass="20389">MSRRAIKAINWSAIAERVPEEQKGLFVAFKAKSDQYLRRMMANPETSPKLNWEYYRKNVTTPGLVEKFQKEYEALQVPFPADKYTSLIDGEEKKILQEIEEFRQKCEQDIEKFSETVAKLKAIMPYNDMTIEEFLEYHPECAAGTVYNPSIWPHTPLMKECENLSPEDDDDDDH</sequence>
<keyword evidence="8 10" id="KW-0496">Mitochondrion</keyword>
<dbReference type="InterPro" id="IPR008689">
    <property type="entry name" value="ATP_synth_F0_dsu_mt"/>
</dbReference>
<evidence type="ECO:0000256" key="6">
    <source>
        <dbReference type="ARBA" id="ARBA00022792"/>
    </source>
</evidence>
<keyword evidence="6 10" id="KW-0999">Mitochondrion inner membrane</keyword>
<evidence type="ECO:0000256" key="5">
    <source>
        <dbReference type="ARBA" id="ARBA00022781"/>
    </source>
</evidence>
<comment type="function">
    <text evidence="10">Mitochondrial membrane ATP synthase (F(1)F(0) ATP synthase or Complex V) produces ATP from ADP in the presence of a proton gradient across the membrane which is generated by electron transport complexes of the respiratory chain. F-type ATPases consist of two structural domains, F(1) - containing the extramembraneous catalytic core, and F(0) - containing the membrane proton channel, linked together by a central stalk and a peripheral stalk. During catalysis, ATP synthesis in the catalytic domain of F(1) is coupled via a rotary mechanism of the central stalk subunits to proton translocation.</text>
</comment>
<keyword evidence="11" id="KW-0175">Coiled coil</keyword>
<dbReference type="Proteomes" id="UP000694924">
    <property type="component" value="Unplaced"/>
</dbReference>
<evidence type="ECO:0000256" key="7">
    <source>
        <dbReference type="ARBA" id="ARBA00023065"/>
    </source>
</evidence>
<dbReference type="GeneID" id="107066165"/>
<dbReference type="Gene3D" id="6.10.280.70">
    <property type="match status" value="1"/>
</dbReference>
<comment type="subcellular location">
    <subcellularLocation>
        <location evidence="1 10">Mitochondrion inner membrane</location>
    </subcellularLocation>
</comment>
<evidence type="ECO:0000256" key="10">
    <source>
        <dbReference type="PIRNR" id="PIRNR005514"/>
    </source>
</evidence>
<dbReference type="Pfam" id="PF05873">
    <property type="entry name" value="Mt_ATP-synt_D"/>
    <property type="match status" value="1"/>
</dbReference>